<dbReference type="GO" id="GO:0005737">
    <property type="term" value="C:cytoplasm"/>
    <property type="evidence" value="ECO:0007669"/>
    <property type="project" value="TreeGrafter"/>
</dbReference>
<keyword evidence="5" id="KW-0627">Porphyrin biosynthesis</keyword>
<accession>A0A7W9SWE3</accession>
<sequence>MTIAVHDDALGAWRGAWIGELLGGARVLACPDPAAAVRAGEAEAAALSAEHLPDDLEPAAFCERGDIREALVAPGIGGIEHLPEGARVGLSTLLQLTQLTLLRPDLQCVVLDGPLEAQLTALDQGDVVALVTGYADLSRLGLAEAATEIFAPELFMPAIGQGGTVVLCRKDDLESCARVNEACDHFPARRELVCEWQFRRLNPSPLTTAIALASDRFLYLFTLHLTLTGVATRLRTSVPVGEALTLAERATKDLLQKSSPL</sequence>
<evidence type="ECO:0000313" key="9">
    <source>
        <dbReference type="Proteomes" id="UP000520814"/>
    </source>
</evidence>
<evidence type="ECO:0000256" key="5">
    <source>
        <dbReference type="ARBA" id="ARBA00023244"/>
    </source>
</evidence>
<dbReference type="GO" id="GO:0004418">
    <property type="term" value="F:hydroxymethylbilane synthase activity"/>
    <property type="evidence" value="ECO:0007669"/>
    <property type="project" value="UniProtKB-EC"/>
</dbReference>
<keyword evidence="9" id="KW-1185">Reference proteome</keyword>
<evidence type="ECO:0000256" key="3">
    <source>
        <dbReference type="ARBA" id="ARBA00012655"/>
    </source>
</evidence>
<dbReference type="RefSeq" id="WP_184203547.1">
    <property type="nucleotide sequence ID" value="NZ_JACHGW010000007.1"/>
</dbReference>
<feature type="domain" description="Porphobilinogen deaminase N-terminal" evidence="7">
    <location>
        <begin position="51"/>
        <end position="174"/>
    </location>
</feature>
<dbReference type="Pfam" id="PF01379">
    <property type="entry name" value="Porphobil_deam"/>
    <property type="match status" value="1"/>
</dbReference>
<dbReference type="InterPro" id="IPR022417">
    <property type="entry name" value="Porphobilin_deaminase_N"/>
</dbReference>
<dbReference type="PANTHER" id="PTHR11557">
    <property type="entry name" value="PORPHOBILINOGEN DEAMINASE"/>
    <property type="match status" value="1"/>
</dbReference>
<evidence type="ECO:0000259" key="7">
    <source>
        <dbReference type="Pfam" id="PF01379"/>
    </source>
</evidence>
<dbReference type="InterPro" id="IPR000860">
    <property type="entry name" value="HemC"/>
</dbReference>
<gene>
    <name evidence="8" type="ORF">HNQ39_005289</name>
</gene>
<evidence type="ECO:0000256" key="6">
    <source>
        <dbReference type="ARBA" id="ARBA00048169"/>
    </source>
</evidence>
<dbReference type="PANTHER" id="PTHR11557:SF0">
    <property type="entry name" value="PORPHOBILINOGEN DEAMINASE"/>
    <property type="match status" value="1"/>
</dbReference>
<reference evidence="8 9" key="1">
    <citation type="submission" date="2020-08" db="EMBL/GenBank/DDBJ databases">
        <title>Genomic Encyclopedia of Type Strains, Phase IV (KMG-IV): sequencing the most valuable type-strain genomes for metagenomic binning, comparative biology and taxonomic classification.</title>
        <authorList>
            <person name="Goeker M."/>
        </authorList>
    </citation>
    <scope>NUCLEOTIDE SEQUENCE [LARGE SCALE GENOMIC DNA]</scope>
    <source>
        <strain evidence="8 9">DSM 23562</strain>
    </source>
</reference>
<evidence type="ECO:0000256" key="2">
    <source>
        <dbReference type="ARBA" id="ARBA00005638"/>
    </source>
</evidence>
<dbReference type="SUPFAM" id="SSF53850">
    <property type="entry name" value="Periplasmic binding protein-like II"/>
    <property type="match status" value="1"/>
</dbReference>
<keyword evidence="4" id="KW-0808">Transferase</keyword>
<comment type="caution">
    <text evidence="8">The sequence shown here is derived from an EMBL/GenBank/DDBJ whole genome shotgun (WGS) entry which is preliminary data.</text>
</comment>
<evidence type="ECO:0000256" key="4">
    <source>
        <dbReference type="ARBA" id="ARBA00022679"/>
    </source>
</evidence>
<dbReference type="EC" id="2.5.1.61" evidence="3"/>
<dbReference type="AlphaFoldDB" id="A0A7W9SWE3"/>
<proteinExistence type="inferred from homology"/>
<dbReference type="GO" id="GO:0006783">
    <property type="term" value="P:heme biosynthetic process"/>
    <property type="evidence" value="ECO:0007669"/>
    <property type="project" value="TreeGrafter"/>
</dbReference>
<dbReference type="Proteomes" id="UP000520814">
    <property type="component" value="Unassembled WGS sequence"/>
</dbReference>
<organism evidence="8 9">
    <name type="scientific">Armatimonas rosea</name>
    <dbReference type="NCBI Taxonomy" id="685828"/>
    <lineage>
        <taxon>Bacteria</taxon>
        <taxon>Bacillati</taxon>
        <taxon>Armatimonadota</taxon>
        <taxon>Armatimonadia</taxon>
        <taxon>Armatimonadales</taxon>
        <taxon>Armatimonadaceae</taxon>
        <taxon>Armatimonas</taxon>
    </lineage>
</organism>
<comment type="similarity">
    <text evidence="2">Belongs to the HMBS family.</text>
</comment>
<dbReference type="EMBL" id="JACHGW010000007">
    <property type="protein sequence ID" value="MBB6053454.1"/>
    <property type="molecule type" value="Genomic_DNA"/>
</dbReference>
<comment type="function">
    <text evidence="1">Tetrapolymerization of the monopyrrole PBG into the hydroxymethylbilane pre-uroporphyrinogen in several discrete steps.</text>
</comment>
<evidence type="ECO:0000313" key="8">
    <source>
        <dbReference type="EMBL" id="MBB6053454.1"/>
    </source>
</evidence>
<evidence type="ECO:0000256" key="1">
    <source>
        <dbReference type="ARBA" id="ARBA00002869"/>
    </source>
</evidence>
<comment type="catalytic activity">
    <reaction evidence="6">
        <text>4 porphobilinogen + H2O = hydroxymethylbilane + 4 NH4(+)</text>
        <dbReference type="Rhea" id="RHEA:13185"/>
        <dbReference type="ChEBI" id="CHEBI:15377"/>
        <dbReference type="ChEBI" id="CHEBI:28938"/>
        <dbReference type="ChEBI" id="CHEBI:57845"/>
        <dbReference type="ChEBI" id="CHEBI:58126"/>
        <dbReference type="EC" id="2.5.1.61"/>
    </reaction>
</comment>
<dbReference type="Gene3D" id="3.40.190.10">
    <property type="entry name" value="Periplasmic binding protein-like II"/>
    <property type="match status" value="1"/>
</dbReference>
<name>A0A7W9SWE3_ARMRO</name>
<protein>
    <recommendedName>
        <fullName evidence="3">hydroxymethylbilane synthase</fullName>
        <ecNumber evidence="3">2.5.1.61</ecNumber>
    </recommendedName>
</protein>